<dbReference type="PANTHER" id="PTHR11070">
    <property type="entry name" value="UVRD / RECB / PCRA DNA HELICASE FAMILY MEMBER"/>
    <property type="match status" value="1"/>
</dbReference>
<evidence type="ECO:0000256" key="3">
    <source>
        <dbReference type="ARBA" id="ARBA00022801"/>
    </source>
</evidence>
<dbReference type="InterPro" id="IPR027417">
    <property type="entry name" value="P-loop_NTPase"/>
</dbReference>
<dbReference type="InterPro" id="IPR014016">
    <property type="entry name" value="UvrD-like_ATP-bd"/>
</dbReference>
<dbReference type="Pfam" id="PF13361">
    <property type="entry name" value="UvrD_C"/>
    <property type="match status" value="1"/>
</dbReference>
<keyword evidence="6" id="KW-0238">DNA-binding</keyword>
<feature type="compositionally biased region" description="Low complexity" evidence="13">
    <location>
        <begin position="317"/>
        <end position="330"/>
    </location>
</feature>
<evidence type="ECO:0000256" key="4">
    <source>
        <dbReference type="ARBA" id="ARBA00022806"/>
    </source>
</evidence>
<dbReference type="InterPro" id="IPR013986">
    <property type="entry name" value="DExx_box_DNA_helicase_dom_sf"/>
</dbReference>
<keyword evidence="5 12" id="KW-0067">ATP-binding</keyword>
<keyword evidence="17" id="KW-1185">Reference proteome</keyword>
<name>A0ABY5R540_9HYPH</name>
<keyword evidence="7" id="KW-0413">Isomerase</keyword>
<evidence type="ECO:0000259" key="15">
    <source>
        <dbReference type="PROSITE" id="PS51217"/>
    </source>
</evidence>
<organism evidence="16 17">
    <name type="scientific">Mesorhizobium onobrychidis</name>
    <dbReference type="NCBI Taxonomy" id="2775404"/>
    <lineage>
        <taxon>Bacteria</taxon>
        <taxon>Pseudomonadati</taxon>
        <taxon>Pseudomonadota</taxon>
        <taxon>Alphaproteobacteria</taxon>
        <taxon>Hyphomicrobiales</taxon>
        <taxon>Phyllobacteriaceae</taxon>
        <taxon>Mesorhizobium</taxon>
    </lineage>
</organism>
<dbReference type="PROSITE" id="PS51198">
    <property type="entry name" value="UVRD_HELICASE_ATP_BIND"/>
    <property type="match status" value="1"/>
</dbReference>
<dbReference type="CDD" id="cd17932">
    <property type="entry name" value="DEXQc_UvrD"/>
    <property type="match status" value="1"/>
</dbReference>
<feature type="domain" description="UvrD-like helicase C-terminal" evidence="15">
    <location>
        <begin position="383"/>
        <end position="652"/>
    </location>
</feature>
<dbReference type="Gene3D" id="1.10.10.160">
    <property type="match status" value="1"/>
</dbReference>
<feature type="compositionally biased region" description="Polar residues" evidence="13">
    <location>
        <begin position="793"/>
        <end position="813"/>
    </location>
</feature>
<dbReference type="RefSeq" id="WP_258123514.1">
    <property type="nucleotide sequence ID" value="NZ_CP062229.1"/>
</dbReference>
<dbReference type="PROSITE" id="PS51217">
    <property type="entry name" value="UVRD_HELICASE_CTER"/>
    <property type="match status" value="1"/>
</dbReference>
<comment type="catalytic activity">
    <reaction evidence="8">
        <text>Couples ATP hydrolysis with the unwinding of duplex DNA by translocating in the 3'-5' direction.</text>
        <dbReference type="EC" id="5.6.2.4"/>
    </reaction>
</comment>
<reference evidence="16" key="1">
    <citation type="submission" date="2020-09" db="EMBL/GenBank/DDBJ databases">
        <title>Rhizobia associated with sainfoin plants.</title>
        <authorList>
            <person name="Asharfi S."/>
            <person name="Kuzmanovic N."/>
            <person name="Bunk B."/>
            <person name="Sproeer C."/>
            <person name="Becker M."/>
            <person name="Thuenen T."/>
        </authorList>
    </citation>
    <scope>NUCLEOTIDE SEQUENCE</scope>
    <source>
        <strain evidence="16">OM4</strain>
    </source>
</reference>
<feature type="region of interest" description="Disordered" evidence="13">
    <location>
        <begin position="283"/>
        <end position="330"/>
    </location>
</feature>
<keyword evidence="3 12" id="KW-0378">Hydrolase</keyword>
<dbReference type="Gene3D" id="3.40.50.300">
    <property type="entry name" value="P-loop containing nucleotide triphosphate hydrolases"/>
    <property type="match status" value="2"/>
</dbReference>
<evidence type="ECO:0000259" key="14">
    <source>
        <dbReference type="PROSITE" id="PS51198"/>
    </source>
</evidence>
<dbReference type="EMBL" id="CP062229">
    <property type="protein sequence ID" value="UVC18621.1"/>
    <property type="molecule type" value="Genomic_DNA"/>
</dbReference>
<proteinExistence type="inferred from homology"/>
<dbReference type="InterPro" id="IPR000212">
    <property type="entry name" value="DNA_helicase_UvrD/REP"/>
</dbReference>
<dbReference type="Gene3D" id="1.10.486.10">
    <property type="entry name" value="PCRA, domain 4"/>
    <property type="match status" value="1"/>
</dbReference>
<dbReference type="Proteomes" id="UP001058098">
    <property type="component" value="Chromosome"/>
</dbReference>
<accession>A0ABY5R540</accession>
<feature type="region of interest" description="Disordered" evidence="13">
    <location>
        <begin position="793"/>
        <end position="814"/>
    </location>
</feature>
<evidence type="ECO:0000256" key="2">
    <source>
        <dbReference type="ARBA" id="ARBA00022741"/>
    </source>
</evidence>
<feature type="region of interest" description="Disordered" evidence="13">
    <location>
        <begin position="1"/>
        <end position="21"/>
    </location>
</feature>
<evidence type="ECO:0000256" key="12">
    <source>
        <dbReference type="PROSITE-ProRule" id="PRU00560"/>
    </source>
</evidence>
<protein>
    <recommendedName>
        <fullName evidence="9">DNA 3'-5' helicase</fullName>
        <ecNumber evidence="9">5.6.2.4</ecNumber>
    </recommendedName>
    <alternativeName>
        <fullName evidence="10">DNA 3'-5' helicase II</fullName>
    </alternativeName>
</protein>
<evidence type="ECO:0000256" key="8">
    <source>
        <dbReference type="ARBA" id="ARBA00034617"/>
    </source>
</evidence>
<comment type="similarity">
    <text evidence="1">Belongs to the helicase family. UvrD subfamily.</text>
</comment>
<keyword evidence="2 12" id="KW-0547">Nucleotide-binding</keyword>
<dbReference type="InterPro" id="IPR014017">
    <property type="entry name" value="DNA_helicase_UvrD-like_C"/>
</dbReference>
<dbReference type="PANTHER" id="PTHR11070:SF2">
    <property type="entry name" value="ATP-DEPENDENT DNA HELICASE SRS2"/>
    <property type="match status" value="1"/>
</dbReference>
<dbReference type="EC" id="5.6.2.4" evidence="9"/>
<evidence type="ECO:0000256" key="7">
    <source>
        <dbReference type="ARBA" id="ARBA00023235"/>
    </source>
</evidence>
<sequence length="900" mass="99599">MSGFSEDMPFFDEPNARPTAPSGIAARAMAARSGHTNAPDYLNGLNPEQRLAVETTEGPVLVLAGAGTGKTRVLTTRIAHILATKRAFPSQILAVTFTNKAAREMKQRIGLLIGDGNVEGMPWLGTFHSIGVKLLRRHAELAGLKSDFTILDTDDVVRLIKQLIQAEGLDDKRWPAKQFAQMIDGWKNKGLGPADIAEGDARAFANGKGRELYKAYQERLKTLNACDFGDLLCHPIRIFRDNPDVLKEYHKRFKYILVDEYQDTNTAQYMWLRLLAQRPDAKPISPLEGEMSGRTEGGASRRQAGGTAPPSVASGDISPSRGEIGRSSSEGRARSTVNICCVGDDDQSIYGWRGAEVDNILRFDKDFPGAAIIRLERNYRSTAHILGTASHLIAHNEGRFGKTLFTEKVAEDDEKVHVHAAWDSEEEARAVGETIEAYQRQKHNLNDMAILVRASFQMREFEDRFVTLGLNYRVIGGPRFYERLEIRDALAFFRVVAQGADDLAFERIVNVPKRGLGEATIRQIHDTARTLRIPMLEAAEKLAESDELKPKPRAALREVAANFERWQKALETTPHTELAETILEESGYTDMWKNDRSAEAPGRLENLKELIRSMEEYESLRSFLEHVALVMDAEQNAELDAVNIMTLHSAKGLEFETVFLPGWEEGLFPHQRALDEGGRSGLEEERRLAYVGLTRAKKNLHLWFVSNRRIHGLWQSTIPSRFLDELPEAHVEVAESGNSYGGYGNAYGGGSFASGRGGQGAGRQNPYGASRFDNVGGTEKSGAFSSTYATPGWQRAQQNRTEATDRNWGSRSGHQVERIGYGETDSGYGAGRTSIKGRTIDGELVAKSVADTPSPFNVGDRVFHQKFGNGNIAAIDGNKLTIDFDKAGQKRVLDGFVTGV</sequence>
<evidence type="ECO:0000256" key="5">
    <source>
        <dbReference type="ARBA" id="ARBA00022840"/>
    </source>
</evidence>
<feature type="domain" description="UvrD-like helicase ATP-binding" evidence="14">
    <location>
        <begin position="43"/>
        <end position="382"/>
    </location>
</feature>
<evidence type="ECO:0000313" key="17">
    <source>
        <dbReference type="Proteomes" id="UP001058098"/>
    </source>
</evidence>
<evidence type="ECO:0000256" key="13">
    <source>
        <dbReference type="SAM" id="MobiDB-lite"/>
    </source>
</evidence>
<evidence type="ECO:0000256" key="9">
    <source>
        <dbReference type="ARBA" id="ARBA00034808"/>
    </source>
</evidence>
<evidence type="ECO:0000313" key="16">
    <source>
        <dbReference type="EMBL" id="UVC18621.1"/>
    </source>
</evidence>
<evidence type="ECO:0000256" key="10">
    <source>
        <dbReference type="ARBA" id="ARBA00034923"/>
    </source>
</evidence>
<dbReference type="SUPFAM" id="SSF52540">
    <property type="entry name" value="P-loop containing nucleoside triphosphate hydrolases"/>
    <property type="match status" value="1"/>
</dbReference>
<gene>
    <name evidence="16" type="ORF">IHQ72_17040</name>
</gene>
<evidence type="ECO:0000256" key="11">
    <source>
        <dbReference type="ARBA" id="ARBA00048988"/>
    </source>
</evidence>
<dbReference type="Pfam" id="PF00580">
    <property type="entry name" value="UvrD-helicase"/>
    <property type="match status" value="2"/>
</dbReference>
<dbReference type="CDD" id="cd18807">
    <property type="entry name" value="SF1_C_UvrD"/>
    <property type="match status" value="1"/>
</dbReference>
<keyword evidence="4 12" id="KW-0347">Helicase</keyword>
<feature type="binding site" evidence="12">
    <location>
        <begin position="64"/>
        <end position="71"/>
    </location>
    <ligand>
        <name>ATP</name>
        <dbReference type="ChEBI" id="CHEBI:30616"/>
    </ligand>
</feature>
<evidence type="ECO:0000256" key="6">
    <source>
        <dbReference type="ARBA" id="ARBA00023125"/>
    </source>
</evidence>
<evidence type="ECO:0000256" key="1">
    <source>
        <dbReference type="ARBA" id="ARBA00009922"/>
    </source>
</evidence>
<comment type="catalytic activity">
    <reaction evidence="11">
        <text>ATP + H2O = ADP + phosphate + H(+)</text>
        <dbReference type="Rhea" id="RHEA:13065"/>
        <dbReference type="ChEBI" id="CHEBI:15377"/>
        <dbReference type="ChEBI" id="CHEBI:15378"/>
        <dbReference type="ChEBI" id="CHEBI:30616"/>
        <dbReference type="ChEBI" id="CHEBI:43474"/>
        <dbReference type="ChEBI" id="CHEBI:456216"/>
        <dbReference type="EC" id="5.6.2.4"/>
    </reaction>
</comment>